<dbReference type="InterPro" id="IPR006076">
    <property type="entry name" value="FAD-dep_OxRdtase"/>
</dbReference>
<dbReference type="PANTHER" id="PTHR13847">
    <property type="entry name" value="SARCOSINE DEHYDROGENASE-RELATED"/>
    <property type="match status" value="1"/>
</dbReference>
<keyword evidence="3" id="KW-1185">Reference proteome</keyword>
<dbReference type="RefSeq" id="XP_008610569.1">
    <property type="nucleotide sequence ID" value="XM_008612347.1"/>
</dbReference>
<dbReference type="Gene3D" id="3.30.9.10">
    <property type="entry name" value="D-Amino Acid Oxidase, subunit A, domain 2"/>
    <property type="match status" value="1"/>
</dbReference>
<organism evidence="2 3">
    <name type="scientific">Saprolegnia diclina (strain VS20)</name>
    <dbReference type="NCBI Taxonomy" id="1156394"/>
    <lineage>
        <taxon>Eukaryota</taxon>
        <taxon>Sar</taxon>
        <taxon>Stramenopiles</taxon>
        <taxon>Oomycota</taxon>
        <taxon>Saprolegniomycetes</taxon>
        <taxon>Saprolegniales</taxon>
        <taxon>Saprolegniaceae</taxon>
        <taxon>Saprolegnia</taxon>
    </lineage>
</organism>
<dbReference type="GO" id="GO:0005737">
    <property type="term" value="C:cytoplasm"/>
    <property type="evidence" value="ECO:0007669"/>
    <property type="project" value="TreeGrafter"/>
</dbReference>
<gene>
    <name evidence="2" type="ORF">SDRG_06565</name>
</gene>
<dbReference type="GeneID" id="19947292"/>
<protein>
    <recommendedName>
        <fullName evidence="1">FAD dependent oxidoreductase domain-containing protein</fullName>
    </recommendedName>
</protein>
<evidence type="ECO:0000313" key="2">
    <source>
        <dbReference type="EMBL" id="EQC35807.1"/>
    </source>
</evidence>
<dbReference type="OMA" id="DDTVYAC"/>
<proteinExistence type="predicted"/>
<name>T0RZH6_SAPDV</name>
<reference evidence="2 3" key="1">
    <citation type="submission" date="2012-04" db="EMBL/GenBank/DDBJ databases">
        <title>The Genome Sequence of Saprolegnia declina VS20.</title>
        <authorList>
            <consortium name="The Broad Institute Genome Sequencing Platform"/>
            <person name="Russ C."/>
            <person name="Nusbaum C."/>
            <person name="Tyler B."/>
            <person name="van West P."/>
            <person name="Dieguez-Uribeondo J."/>
            <person name="de Bruijn I."/>
            <person name="Tripathy S."/>
            <person name="Jiang R."/>
            <person name="Young S.K."/>
            <person name="Zeng Q."/>
            <person name="Gargeya S."/>
            <person name="Fitzgerald M."/>
            <person name="Haas B."/>
            <person name="Abouelleil A."/>
            <person name="Alvarado L."/>
            <person name="Arachchi H.M."/>
            <person name="Berlin A."/>
            <person name="Chapman S.B."/>
            <person name="Goldberg J."/>
            <person name="Griggs A."/>
            <person name="Gujja S."/>
            <person name="Hansen M."/>
            <person name="Howarth C."/>
            <person name="Imamovic A."/>
            <person name="Larimer J."/>
            <person name="McCowen C."/>
            <person name="Montmayeur A."/>
            <person name="Murphy C."/>
            <person name="Neiman D."/>
            <person name="Pearson M."/>
            <person name="Priest M."/>
            <person name="Roberts A."/>
            <person name="Saif S."/>
            <person name="Shea T."/>
            <person name="Sisk P."/>
            <person name="Sykes S."/>
            <person name="Wortman J."/>
            <person name="Nusbaum C."/>
            <person name="Birren B."/>
        </authorList>
    </citation>
    <scope>NUCLEOTIDE SEQUENCE [LARGE SCALE GENOMIC DNA]</scope>
    <source>
        <strain evidence="2 3">VS20</strain>
    </source>
</reference>
<dbReference type="PANTHER" id="PTHR13847:SF150">
    <property type="entry name" value="OXIDOREDUCTASE TDA3-RELATED"/>
    <property type="match status" value="1"/>
</dbReference>
<evidence type="ECO:0000313" key="3">
    <source>
        <dbReference type="Proteomes" id="UP000030762"/>
    </source>
</evidence>
<dbReference type="Proteomes" id="UP000030762">
    <property type="component" value="Unassembled WGS sequence"/>
</dbReference>
<dbReference type="STRING" id="1156394.T0RZH6"/>
<dbReference type="AlphaFoldDB" id="T0RZH6"/>
<dbReference type="Pfam" id="PF01266">
    <property type="entry name" value="DAO"/>
    <property type="match status" value="1"/>
</dbReference>
<evidence type="ECO:0000259" key="1">
    <source>
        <dbReference type="Pfam" id="PF01266"/>
    </source>
</evidence>
<dbReference type="EMBL" id="JH767149">
    <property type="protein sequence ID" value="EQC35807.1"/>
    <property type="molecule type" value="Genomic_DNA"/>
</dbReference>
<accession>T0RZH6</accession>
<dbReference type="eggNOG" id="KOG2852">
    <property type="taxonomic scope" value="Eukaryota"/>
</dbReference>
<sequence>MKVVVCGGGAVGCTLAYFLTHANRDANDDVEVVVVDEIGVAAAASGKAGGFLAADWCQGEDVDELCRLSFRLHQELAAKHDGALYYGYRVVDAISCVVKPHPSTKKPKANIAIKSAVVPNWITDSSVLKASPMGTTDPEHVTMAQLYPRDFTEFMMDRAMSTGKCTFLQGRVQTLDGANVLLSDGRRLDADAVVLAMGPWTPKLLSVECDYPNISPPQTHKIHSVIVRDDDTPSWDPRVVFGIVANSEDELEIVPRANGTAFVCGAHVPQPLPSSAANVVPDAASIAEILHGLSKFSGRTHSHNSIQATNACYLPQTKDYTPIMGKLRDGVYVSSGHSCWGLLNATGSGLAMAELLLNGKATSVDLEPFDPKRFVL</sequence>
<dbReference type="SUPFAM" id="SSF51905">
    <property type="entry name" value="FAD/NAD(P)-binding domain"/>
    <property type="match status" value="1"/>
</dbReference>
<dbReference type="Gene3D" id="3.50.50.60">
    <property type="entry name" value="FAD/NAD(P)-binding domain"/>
    <property type="match status" value="1"/>
</dbReference>
<dbReference type="InterPro" id="IPR036188">
    <property type="entry name" value="FAD/NAD-bd_sf"/>
</dbReference>
<dbReference type="VEuPathDB" id="FungiDB:SDRG_06565"/>
<feature type="domain" description="FAD dependent oxidoreductase" evidence="1">
    <location>
        <begin position="2"/>
        <end position="355"/>
    </location>
</feature>
<dbReference type="OrthoDB" id="498204at2759"/>
<dbReference type="InParanoid" id="T0RZH6"/>